<dbReference type="GO" id="GO:0018741">
    <property type="term" value="F:linear primary-alkylsulfatase activity"/>
    <property type="evidence" value="ECO:0007669"/>
    <property type="project" value="TreeGrafter"/>
</dbReference>
<dbReference type="SUPFAM" id="SSF56281">
    <property type="entry name" value="Metallo-hydrolase/oxidoreductase"/>
    <property type="match status" value="1"/>
</dbReference>
<dbReference type="InterPro" id="IPR052195">
    <property type="entry name" value="Bact_Alkyl/Aryl-Sulfatase"/>
</dbReference>
<evidence type="ECO:0000313" key="3">
    <source>
        <dbReference type="EMBL" id="MTW09146.1"/>
    </source>
</evidence>
<feature type="chain" id="PRO_5026722564" evidence="1">
    <location>
        <begin position="20"/>
        <end position="623"/>
    </location>
</feature>
<feature type="domain" description="Metallo-beta-lactamase" evidence="2">
    <location>
        <begin position="248"/>
        <end position="440"/>
    </location>
</feature>
<gene>
    <name evidence="3" type="ORF">GM658_00895</name>
</gene>
<evidence type="ECO:0000313" key="4">
    <source>
        <dbReference type="Proteomes" id="UP000472320"/>
    </source>
</evidence>
<dbReference type="RefSeq" id="WP_155452130.1">
    <property type="nucleotide sequence ID" value="NZ_WNKX01000001.1"/>
</dbReference>
<dbReference type="Pfam" id="PF00753">
    <property type="entry name" value="Lactamase_B"/>
    <property type="match status" value="1"/>
</dbReference>
<proteinExistence type="predicted"/>
<dbReference type="EMBL" id="WNKX01000001">
    <property type="protein sequence ID" value="MTW09146.1"/>
    <property type="molecule type" value="Genomic_DNA"/>
</dbReference>
<name>A0A6L6QBI5_9BURK</name>
<reference evidence="3 4" key="1">
    <citation type="submission" date="2019-11" db="EMBL/GenBank/DDBJ databases">
        <title>Type strains purchased from KCTC, JCM and DSMZ.</title>
        <authorList>
            <person name="Lu H."/>
        </authorList>
    </citation>
    <scope>NUCLEOTIDE SEQUENCE [LARGE SCALE GENOMIC DNA]</scope>
    <source>
        <strain evidence="3 4">JCM 31587</strain>
    </source>
</reference>
<organism evidence="3 4">
    <name type="scientific">Massilia eburnea</name>
    <dbReference type="NCBI Taxonomy" id="1776165"/>
    <lineage>
        <taxon>Bacteria</taxon>
        <taxon>Pseudomonadati</taxon>
        <taxon>Pseudomonadota</taxon>
        <taxon>Betaproteobacteria</taxon>
        <taxon>Burkholderiales</taxon>
        <taxon>Oxalobacteraceae</taxon>
        <taxon>Telluria group</taxon>
        <taxon>Massilia</taxon>
    </lineage>
</organism>
<keyword evidence="3" id="KW-0378">Hydrolase</keyword>
<dbReference type="Gene3D" id="1.25.40.880">
    <property type="entry name" value="Alkyl sulfatase, dimerisation domain"/>
    <property type="match status" value="1"/>
</dbReference>
<dbReference type="OrthoDB" id="1273797at2"/>
<evidence type="ECO:0000259" key="2">
    <source>
        <dbReference type="SMART" id="SM00849"/>
    </source>
</evidence>
<dbReference type="PANTHER" id="PTHR43223">
    <property type="entry name" value="ALKYL/ARYL-SULFATASE"/>
    <property type="match status" value="1"/>
</dbReference>
<dbReference type="PANTHER" id="PTHR43223:SF1">
    <property type="entry name" value="ALKYL_ARYL-SULFATASE BDS1"/>
    <property type="match status" value="1"/>
</dbReference>
<dbReference type="InterPro" id="IPR001279">
    <property type="entry name" value="Metallo-B-lactamas"/>
</dbReference>
<accession>A0A6L6QBI5</accession>
<dbReference type="AlphaFoldDB" id="A0A6L6QBI5"/>
<dbReference type="InterPro" id="IPR038536">
    <property type="entry name" value="Alkyl/aryl-sulf_dimr_sf"/>
</dbReference>
<protein>
    <submittedName>
        <fullName evidence="3">MBL fold metallo-hydrolase</fullName>
    </submittedName>
</protein>
<evidence type="ECO:0000256" key="1">
    <source>
        <dbReference type="SAM" id="SignalP"/>
    </source>
</evidence>
<dbReference type="InterPro" id="IPR036866">
    <property type="entry name" value="RibonucZ/Hydroxyglut_hydro"/>
</dbReference>
<comment type="caution">
    <text evidence="3">The sequence shown here is derived from an EMBL/GenBank/DDBJ whole genome shotgun (WGS) entry which is preliminary data.</text>
</comment>
<dbReference type="SMART" id="SM00849">
    <property type="entry name" value="Lactamase_B"/>
    <property type="match status" value="1"/>
</dbReference>
<keyword evidence="1" id="KW-0732">Signal</keyword>
<dbReference type="Proteomes" id="UP000472320">
    <property type="component" value="Unassembled WGS sequence"/>
</dbReference>
<keyword evidence="4" id="KW-1185">Reference proteome</keyword>
<feature type="signal peptide" evidence="1">
    <location>
        <begin position="1"/>
        <end position="19"/>
    </location>
</feature>
<dbReference type="GO" id="GO:0018909">
    <property type="term" value="P:dodecyl sulfate metabolic process"/>
    <property type="evidence" value="ECO:0007669"/>
    <property type="project" value="TreeGrafter"/>
</dbReference>
<dbReference type="Gene3D" id="3.60.15.10">
    <property type="entry name" value="Ribonuclease Z/Hydroxyacylglutathione hydrolase-like"/>
    <property type="match status" value="1"/>
</dbReference>
<sequence>MQLLPLLCAFLLAILPASATPDRPGDGGPDLAYLEIINSQHPPHDPQLLFLLMGRFASAQQHERGAAFFTARLQQFDHELNDTQRALYLTVIALLRAQHAGQVSFFHRIGYVNETVDMLERARKLTGGRVFVVNWASAIVDAQLPSLLNRRQKAHEELDWCISHASEAPHAGWLREIYRQQARLAQADGKAAAAQAYLKRSGYPDINLPITLLTPFAEETDAGHRFSPSQIREVVPQRVYVLSGFEFTEFYFVVSDDGRELIGIDAGTRPDSARAAYEALRAFAHHLPPLTTIFITHSHWDHIGGHKYFRSLNPQLQIYARSNYRDELARDLAAPANFNQPFFGAKFQEQDVRSFKPDVPVDSSTSVVIGGTRIELVPIHGGETQDAMFINLPGLKTTFVGDFIMPYLGAPFVHEGDLPGLYEAIGTLSRLQPANILHGHEPLTRMFNSTLMLEQVRDDLEWLESHVENAMRRGVARADVHQANLVPPALLSGAHDTSVPYLVLREHVIDRIFSQRGGYWQADLQGIDHISRADQADLFLHYLGRSENQILDASKQMIADGKYELAARLLDACRERLGKSKEFAATERAVYLRLMEKNQNDDPFKFILYANKAGMQVPPVQLR</sequence>